<evidence type="ECO:0000259" key="1">
    <source>
        <dbReference type="PROSITE" id="PS51189"/>
    </source>
</evidence>
<dbReference type="Proteomes" id="UP001476798">
    <property type="component" value="Unassembled WGS sequence"/>
</dbReference>
<dbReference type="Gene3D" id="1.25.40.10">
    <property type="entry name" value="Tetratricopeptide repeat domain"/>
    <property type="match status" value="1"/>
</dbReference>
<evidence type="ECO:0000313" key="3">
    <source>
        <dbReference type="Proteomes" id="UP001476798"/>
    </source>
</evidence>
<dbReference type="PANTHER" id="PTHR11139">
    <property type="entry name" value="ATAXIA TELANGIECTASIA MUTATED ATM -RELATED"/>
    <property type="match status" value="1"/>
</dbReference>
<dbReference type="InterPro" id="IPR011990">
    <property type="entry name" value="TPR-like_helical_dom_sf"/>
</dbReference>
<name>A0ABV0MVS9_9TELE</name>
<dbReference type="SUPFAM" id="SSF48452">
    <property type="entry name" value="TPR-like"/>
    <property type="match status" value="1"/>
</dbReference>
<proteinExistence type="predicted"/>
<gene>
    <name evidence="2" type="ORF">GOODEAATRI_027388</name>
</gene>
<dbReference type="InterPro" id="IPR003151">
    <property type="entry name" value="PIK-rel_kinase_FAT"/>
</dbReference>
<dbReference type="EMBL" id="JAHRIO010013572">
    <property type="protein sequence ID" value="MEQ2163162.1"/>
    <property type="molecule type" value="Genomic_DNA"/>
</dbReference>
<comment type="caution">
    <text evidence="2">The sequence shown here is derived from an EMBL/GenBank/DDBJ whole genome shotgun (WGS) entry which is preliminary data.</text>
</comment>
<feature type="domain" description="FAT" evidence="1">
    <location>
        <begin position="1"/>
        <end position="257"/>
    </location>
</feature>
<dbReference type="Pfam" id="PF02259">
    <property type="entry name" value="FAT"/>
    <property type="match status" value="1"/>
</dbReference>
<dbReference type="InterPro" id="IPR050517">
    <property type="entry name" value="DDR_Repair_Kinase"/>
</dbReference>
<keyword evidence="3" id="KW-1185">Reference proteome</keyword>
<dbReference type="PROSITE" id="PS51189">
    <property type="entry name" value="FAT"/>
    <property type="match status" value="1"/>
</dbReference>
<protein>
    <recommendedName>
        <fullName evidence="1">FAT domain-containing protein</fullName>
    </recommendedName>
</protein>
<organism evidence="2 3">
    <name type="scientific">Goodea atripinnis</name>
    <dbReference type="NCBI Taxonomy" id="208336"/>
    <lineage>
        <taxon>Eukaryota</taxon>
        <taxon>Metazoa</taxon>
        <taxon>Chordata</taxon>
        <taxon>Craniata</taxon>
        <taxon>Vertebrata</taxon>
        <taxon>Euteleostomi</taxon>
        <taxon>Actinopterygii</taxon>
        <taxon>Neopterygii</taxon>
        <taxon>Teleostei</taxon>
        <taxon>Neoteleostei</taxon>
        <taxon>Acanthomorphata</taxon>
        <taxon>Ovalentaria</taxon>
        <taxon>Atherinomorphae</taxon>
        <taxon>Cyprinodontiformes</taxon>
        <taxon>Goodeidae</taxon>
        <taxon>Goodea</taxon>
    </lineage>
</organism>
<evidence type="ECO:0000313" key="2">
    <source>
        <dbReference type="EMBL" id="MEQ2163162.1"/>
    </source>
</evidence>
<dbReference type="InterPro" id="IPR014009">
    <property type="entry name" value="PIK_FAT"/>
</dbReference>
<sequence>MFDTRRLTPTNLGRSTSLHDMKTVVKTWRNRLPIVSDDLSHWSSIFMWRQHHYQAIVTAYETNTQHDPNNINNNAMLGVHASASAIIQYGKIARKQGLEVIESTNLKYFTKEMTAEFYALKGMFLAQINKSEEANKAFSAAVQMHDVLVKAWAMWGDYLENIFVKDRQLHLGVSAITCYLHACRHQNESKSRKYLAKVLWLLSFDDKNTLADAVDKYCIGVPPIQWLAWIPQLLTCLVGSEGKPLLNLISQRQTFKP</sequence>
<accession>A0ABV0MVS9</accession>
<reference evidence="2 3" key="1">
    <citation type="submission" date="2021-06" db="EMBL/GenBank/DDBJ databases">
        <authorList>
            <person name="Palmer J.M."/>
        </authorList>
    </citation>
    <scope>NUCLEOTIDE SEQUENCE [LARGE SCALE GENOMIC DNA]</scope>
    <source>
        <strain evidence="2 3">GA_2019</strain>
        <tissue evidence="2">Muscle</tissue>
    </source>
</reference>
<dbReference type="PANTHER" id="PTHR11139:SF1">
    <property type="entry name" value="TRANSFORMATION_TRANSCRIPTION DOMAIN-ASSOCIATED PROTEIN"/>
    <property type="match status" value="1"/>
</dbReference>